<protein>
    <submittedName>
        <fullName evidence="3">XRE family transcriptional regulator</fullName>
    </submittedName>
</protein>
<dbReference type="InterPro" id="IPR010982">
    <property type="entry name" value="Lambda_DNA-bd_dom_sf"/>
</dbReference>
<dbReference type="EMBL" id="QOCU01000002">
    <property type="protein sequence ID" value="RHW52862.1"/>
    <property type="molecule type" value="Genomic_DNA"/>
</dbReference>
<dbReference type="EMBL" id="QOCV01000005">
    <property type="protein sequence ID" value="RHW54735.1"/>
    <property type="molecule type" value="Genomic_DNA"/>
</dbReference>
<evidence type="ECO:0000313" key="2">
    <source>
        <dbReference type="EMBL" id="RHW52862.1"/>
    </source>
</evidence>
<dbReference type="Pfam" id="PF01381">
    <property type="entry name" value="HTH_3"/>
    <property type="match status" value="1"/>
</dbReference>
<evidence type="ECO:0000259" key="1">
    <source>
        <dbReference type="PROSITE" id="PS50943"/>
    </source>
</evidence>
<dbReference type="CDD" id="cd00093">
    <property type="entry name" value="HTH_XRE"/>
    <property type="match status" value="1"/>
</dbReference>
<sequence length="113" mass="12929">MTLFDNLKVMAKKHGMSLLQINEKAGLGKNAIYKWRTQKPSTENLQKVAKVLHTSTDYLLGNTDDPSPISKDHHAIDIENDELLSYRGRPIPDDYLDIIKNLMDSDIKHGRKR</sequence>
<dbReference type="Proteomes" id="UP000265862">
    <property type="component" value="Unassembled WGS sequence"/>
</dbReference>
<evidence type="ECO:0000313" key="4">
    <source>
        <dbReference type="Proteomes" id="UP000265862"/>
    </source>
</evidence>
<dbReference type="RefSeq" id="WP_118897880.1">
    <property type="nucleotide sequence ID" value="NZ_QOCU01000002.1"/>
</dbReference>
<comment type="caution">
    <text evidence="3">The sequence shown here is derived from an EMBL/GenBank/DDBJ whole genome shotgun (WGS) entry which is preliminary data.</text>
</comment>
<feature type="domain" description="HTH cro/C1-type" evidence="1">
    <location>
        <begin position="7"/>
        <end position="59"/>
    </location>
</feature>
<proteinExistence type="predicted"/>
<accession>A0A396SRF8</accession>
<evidence type="ECO:0000313" key="5">
    <source>
        <dbReference type="Proteomes" id="UP000283380"/>
    </source>
</evidence>
<dbReference type="AlphaFoldDB" id="A0A396SRF8"/>
<reference evidence="4 5" key="1">
    <citation type="submission" date="2018-07" db="EMBL/GenBank/DDBJ databases">
        <title>Genome sequences of six Lactobacillus spp. isolated from bumble bee guts.</title>
        <authorList>
            <person name="Motta E.V.S."/>
            <person name="Moran N.A."/>
        </authorList>
    </citation>
    <scope>NUCLEOTIDE SEQUENCE [LARGE SCALE GENOMIC DNA]</scope>
    <source>
        <strain evidence="2 5">BI-4G</strain>
        <strain evidence="3 4">OCC3</strain>
    </source>
</reference>
<name>A0A396SRF8_9LACO</name>
<keyword evidence="5" id="KW-1185">Reference proteome</keyword>
<evidence type="ECO:0000313" key="3">
    <source>
        <dbReference type="EMBL" id="RHW54735.1"/>
    </source>
</evidence>
<organism evidence="3 4">
    <name type="scientific">Lactobacillus bombicola</name>
    <dbReference type="NCBI Taxonomy" id="1505723"/>
    <lineage>
        <taxon>Bacteria</taxon>
        <taxon>Bacillati</taxon>
        <taxon>Bacillota</taxon>
        <taxon>Bacilli</taxon>
        <taxon>Lactobacillales</taxon>
        <taxon>Lactobacillaceae</taxon>
        <taxon>Lactobacillus</taxon>
    </lineage>
</organism>
<dbReference type="SMART" id="SM00530">
    <property type="entry name" value="HTH_XRE"/>
    <property type="match status" value="1"/>
</dbReference>
<dbReference type="PROSITE" id="PS50943">
    <property type="entry name" value="HTH_CROC1"/>
    <property type="match status" value="1"/>
</dbReference>
<dbReference type="SUPFAM" id="SSF47413">
    <property type="entry name" value="lambda repressor-like DNA-binding domains"/>
    <property type="match status" value="1"/>
</dbReference>
<dbReference type="Proteomes" id="UP000283380">
    <property type="component" value="Unassembled WGS sequence"/>
</dbReference>
<dbReference type="Gene3D" id="1.10.260.40">
    <property type="entry name" value="lambda repressor-like DNA-binding domains"/>
    <property type="match status" value="1"/>
</dbReference>
<dbReference type="GO" id="GO:0003677">
    <property type="term" value="F:DNA binding"/>
    <property type="evidence" value="ECO:0007669"/>
    <property type="project" value="InterPro"/>
</dbReference>
<gene>
    <name evidence="2" type="ORF">DS834_02970</name>
    <name evidence="3" type="ORF">DS835_03800</name>
</gene>
<dbReference type="InterPro" id="IPR001387">
    <property type="entry name" value="Cro/C1-type_HTH"/>
</dbReference>